<dbReference type="InterPro" id="IPR002146">
    <property type="entry name" value="ATP_synth_b/b'su_bac/chlpt"/>
</dbReference>
<comment type="caution">
    <text evidence="15">The sequence shown here is derived from an EMBL/GenBank/DDBJ whole genome shotgun (WGS) entry which is preliminary data.</text>
</comment>
<keyword evidence="2 13" id="KW-0813">Transport</keyword>
<dbReference type="GO" id="GO:0046933">
    <property type="term" value="F:proton-transporting ATP synthase activity, rotational mechanism"/>
    <property type="evidence" value="ECO:0007669"/>
    <property type="project" value="UniProtKB-UniRule"/>
</dbReference>
<evidence type="ECO:0000256" key="7">
    <source>
        <dbReference type="ARBA" id="ARBA00023065"/>
    </source>
</evidence>
<dbReference type="HAMAP" id="MF_01398">
    <property type="entry name" value="ATP_synth_b_bprime"/>
    <property type="match status" value="1"/>
</dbReference>
<evidence type="ECO:0000256" key="8">
    <source>
        <dbReference type="ARBA" id="ARBA00023136"/>
    </source>
</evidence>
<evidence type="ECO:0000256" key="5">
    <source>
        <dbReference type="ARBA" id="ARBA00022781"/>
    </source>
</evidence>
<dbReference type="GO" id="GO:0045259">
    <property type="term" value="C:proton-transporting ATP synthase complex"/>
    <property type="evidence" value="ECO:0007669"/>
    <property type="project" value="UniProtKB-KW"/>
</dbReference>
<keyword evidence="7 13" id="KW-0406">Ion transport</keyword>
<dbReference type="AlphaFoldDB" id="A0A365U755"/>
<name>A0A365U755_9RHOB</name>
<protein>
    <recommendedName>
        <fullName evidence="13">ATP synthase subunit b</fullName>
    </recommendedName>
    <alternativeName>
        <fullName evidence="13">ATP synthase F(0) sector subunit b</fullName>
    </alternativeName>
    <alternativeName>
        <fullName evidence="13">ATPase subunit I</fullName>
    </alternativeName>
    <alternativeName>
        <fullName evidence="13">F-type ATPase subunit b</fullName>
        <shortName evidence="13">F-ATPase subunit b</shortName>
    </alternativeName>
</protein>
<comment type="function">
    <text evidence="10 13">F(1)F(0) ATP synthase produces ATP from ADP in the presence of a proton or sodium gradient. F-type ATPases consist of two structural domains, F(1) containing the extramembraneous catalytic core and F(0) containing the membrane proton channel, linked together by a central stalk and a peripheral stalk. During catalysis, ATP synthesis in the catalytic domain of F(1) is coupled via a rotary mechanism of the central stalk subunits to proton translocation.</text>
</comment>
<dbReference type="GO" id="GO:0012505">
    <property type="term" value="C:endomembrane system"/>
    <property type="evidence" value="ECO:0007669"/>
    <property type="project" value="UniProtKB-SubCell"/>
</dbReference>
<evidence type="ECO:0000313" key="16">
    <source>
        <dbReference type="Proteomes" id="UP000253370"/>
    </source>
</evidence>
<keyword evidence="13" id="KW-1003">Cell membrane</keyword>
<dbReference type="InterPro" id="IPR050059">
    <property type="entry name" value="ATP_synthase_B_chain"/>
</dbReference>
<dbReference type="PANTHER" id="PTHR33445">
    <property type="entry name" value="ATP SYNTHASE SUBUNIT B', CHLOROPLASTIC"/>
    <property type="match status" value="1"/>
</dbReference>
<sequence length="258" mass="29263">MELDWITVAAQIVNFLVLVWILQRLLYRPVTRAMARRREAIRDRFAEAERRETEAEEEAARLERERAELDARREEILAEAREEAEALRHRLEEEAREAVAERREEWEAQIAREREAFLAELRRKAAGHVARRTRRVLDDLAGARLEPAMAEAFLARLKSLDGDEREALRAEAGTTEGEMTLTSAHALDDETRARLREGLQEVLGDAPGLAFAEDPDLVCGIRLRIGGRTLQWSVDAYLEDLDAEVSAALGGDRAEAAE</sequence>
<evidence type="ECO:0000256" key="6">
    <source>
        <dbReference type="ARBA" id="ARBA00022989"/>
    </source>
</evidence>
<comment type="function">
    <text evidence="11">Component of the F(0) channel, it forms part of the peripheral stalk, linking F(1) to F(0). The b'-subunit is a diverged and duplicated form of b found in plants and photosynthetic bacteria.</text>
</comment>
<dbReference type="OrthoDB" id="466272at2"/>
<dbReference type="GO" id="GO:0046961">
    <property type="term" value="F:proton-transporting ATPase activity, rotational mechanism"/>
    <property type="evidence" value="ECO:0007669"/>
    <property type="project" value="TreeGrafter"/>
</dbReference>
<organism evidence="15 16">
    <name type="scientific">Rhodosalinus halophilus</name>
    <dbReference type="NCBI Taxonomy" id="2259333"/>
    <lineage>
        <taxon>Bacteria</taxon>
        <taxon>Pseudomonadati</taxon>
        <taxon>Pseudomonadota</taxon>
        <taxon>Alphaproteobacteria</taxon>
        <taxon>Rhodobacterales</taxon>
        <taxon>Paracoccaceae</taxon>
        <taxon>Rhodosalinus</taxon>
    </lineage>
</organism>
<feature type="coiled-coil region" evidence="14">
    <location>
        <begin position="38"/>
        <end position="116"/>
    </location>
</feature>
<evidence type="ECO:0000256" key="11">
    <source>
        <dbReference type="ARBA" id="ARBA00025614"/>
    </source>
</evidence>
<proteinExistence type="inferred from homology"/>
<keyword evidence="6 13" id="KW-1133">Transmembrane helix</keyword>
<dbReference type="RefSeq" id="WP_113290290.1">
    <property type="nucleotide sequence ID" value="NZ_QNTQ01000015.1"/>
</dbReference>
<evidence type="ECO:0000313" key="15">
    <source>
        <dbReference type="EMBL" id="RBI83647.1"/>
    </source>
</evidence>
<evidence type="ECO:0000256" key="1">
    <source>
        <dbReference type="ARBA" id="ARBA00005513"/>
    </source>
</evidence>
<dbReference type="Proteomes" id="UP000253370">
    <property type="component" value="Unassembled WGS sequence"/>
</dbReference>
<evidence type="ECO:0000256" key="3">
    <source>
        <dbReference type="ARBA" id="ARBA00022547"/>
    </source>
</evidence>
<evidence type="ECO:0000256" key="2">
    <source>
        <dbReference type="ARBA" id="ARBA00022448"/>
    </source>
</evidence>
<reference evidence="15 16" key="1">
    <citation type="submission" date="2018-07" db="EMBL/GenBank/DDBJ databases">
        <title>Rhodosalinus sp. strain E84T genomic sequence and assembly.</title>
        <authorList>
            <person name="Liu Z.-W."/>
            <person name="Lu D.-C."/>
        </authorList>
    </citation>
    <scope>NUCLEOTIDE SEQUENCE [LARGE SCALE GENOMIC DNA]</scope>
    <source>
        <strain evidence="15 16">E84</strain>
    </source>
</reference>
<accession>A0A365U755</accession>
<comment type="subcellular location">
    <subcellularLocation>
        <location evidence="13">Cell membrane</location>
        <topology evidence="13">Single-pass membrane protein</topology>
    </subcellularLocation>
    <subcellularLocation>
        <location evidence="12">Endomembrane system</location>
        <topology evidence="12">Single-pass membrane protein</topology>
    </subcellularLocation>
</comment>
<dbReference type="PANTHER" id="PTHR33445:SF2">
    <property type="entry name" value="ATP SYNTHASE SUBUNIT B', CHLOROPLASTIC"/>
    <property type="match status" value="1"/>
</dbReference>
<keyword evidence="16" id="KW-1185">Reference proteome</keyword>
<comment type="similarity">
    <text evidence="1 13">Belongs to the ATPase B chain family.</text>
</comment>
<evidence type="ECO:0000256" key="4">
    <source>
        <dbReference type="ARBA" id="ARBA00022692"/>
    </source>
</evidence>
<evidence type="ECO:0000256" key="9">
    <source>
        <dbReference type="ARBA" id="ARBA00023310"/>
    </source>
</evidence>
<evidence type="ECO:0000256" key="10">
    <source>
        <dbReference type="ARBA" id="ARBA00025198"/>
    </source>
</evidence>
<comment type="subunit">
    <text evidence="13">F-type ATPases have 2 components, F(1) - the catalytic core - and F(0) - the membrane proton channel. F(1) has five subunits: alpha(3), beta(3), gamma(1), delta(1), epsilon(1). F(0) has three main subunits: a(1), b(2) and c(10-14). The alpha and beta chains form an alternating ring which encloses part of the gamma chain. F(1) is attached to F(0) by a central stalk formed by the gamma and epsilon chains, while a peripheral stalk is formed by the delta and b chains.</text>
</comment>
<gene>
    <name evidence="13" type="primary">atpF</name>
    <name evidence="15" type="ORF">DRV85_14985</name>
</gene>
<dbReference type="GO" id="GO:0005886">
    <property type="term" value="C:plasma membrane"/>
    <property type="evidence" value="ECO:0007669"/>
    <property type="project" value="UniProtKB-SubCell"/>
</dbReference>
<keyword evidence="14" id="KW-0175">Coiled coil</keyword>
<dbReference type="Pfam" id="PF00213">
    <property type="entry name" value="OSCP"/>
    <property type="match status" value="1"/>
</dbReference>
<keyword evidence="9 13" id="KW-0066">ATP synthesis</keyword>
<keyword evidence="4 13" id="KW-0812">Transmembrane</keyword>
<evidence type="ECO:0000256" key="12">
    <source>
        <dbReference type="ARBA" id="ARBA00037847"/>
    </source>
</evidence>
<dbReference type="EMBL" id="QNTQ01000015">
    <property type="protein sequence ID" value="RBI83647.1"/>
    <property type="molecule type" value="Genomic_DNA"/>
</dbReference>
<dbReference type="Pfam" id="PF00430">
    <property type="entry name" value="ATP-synt_B"/>
    <property type="match status" value="1"/>
</dbReference>
<keyword evidence="5 13" id="KW-0375">Hydrogen ion transport</keyword>
<evidence type="ECO:0000256" key="14">
    <source>
        <dbReference type="SAM" id="Coils"/>
    </source>
</evidence>
<evidence type="ECO:0000256" key="13">
    <source>
        <dbReference type="HAMAP-Rule" id="MF_01398"/>
    </source>
</evidence>
<keyword evidence="8 13" id="KW-0472">Membrane</keyword>
<keyword evidence="3 13" id="KW-0138">CF(0)</keyword>
<feature type="transmembrane region" description="Helical" evidence="13">
    <location>
        <begin position="6"/>
        <end position="27"/>
    </location>
</feature>
<dbReference type="InterPro" id="IPR000711">
    <property type="entry name" value="ATPase_OSCP/dsu"/>
</dbReference>